<evidence type="ECO:0000313" key="3">
    <source>
        <dbReference type="Proteomes" id="UP000241769"/>
    </source>
</evidence>
<evidence type="ECO:0008006" key="4">
    <source>
        <dbReference type="Google" id="ProtNLM"/>
    </source>
</evidence>
<name>A0A2P6NQ38_9EUKA</name>
<evidence type="ECO:0000256" key="1">
    <source>
        <dbReference type="SAM" id="Phobius"/>
    </source>
</evidence>
<feature type="transmembrane region" description="Helical" evidence="1">
    <location>
        <begin position="208"/>
        <end position="233"/>
    </location>
</feature>
<dbReference type="Pfam" id="PF10011">
    <property type="entry name" value="DUF2254"/>
    <property type="match status" value="1"/>
</dbReference>
<dbReference type="InterPro" id="IPR018723">
    <property type="entry name" value="DUF2254_membrane"/>
</dbReference>
<keyword evidence="1" id="KW-1133">Transmembrane helix</keyword>
<dbReference type="OrthoDB" id="32890at2759"/>
<keyword evidence="1" id="KW-0472">Membrane</keyword>
<dbReference type="EMBL" id="MDYQ01000035">
    <property type="protein sequence ID" value="PRP86065.1"/>
    <property type="molecule type" value="Genomic_DNA"/>
</dbReference>
<dbReference type="Proteomes" id="UP000241769">
    <property type="component" value="Unassembled WGS sequence"/>
</dbReference>
<keyword evidence="3" id="KW-1185">Reference proteome</keyword>
<proteinExistence type="predicted"/>
<evidence type="ECO:0000313" key="2">
    <source>
        <dbReference type="EMBL" id="PRP86065.1"/>
    </source>
</evidence>
<protein>
    <recommendedName>
        <fullName evidence="4">DUF2254 domain-containing protein</fullName>
    </recommendedName>
</protein>
<reference evidence="2 3" key="1">
    <citation type="journal article" date="2018" name="Genome Biol. Evol.">
        <title>Multiple Roots of Fruiting Body Formation in Amoebozoa.</title>
        <authorList>
            <person name="Hillmann F."/>
            <person name="Forbes G."/>
            <person name="Novohradska S."/>
            <person name="Ferling I."/>
            <person name="Riege K."/>
            <person name="Groth M."/>
            <person name="Westermann M."/>
            <person name="Marz M."/>
            <person name="Spaller T."/>
            <person name="Winckler T."/>
            <person name="Schaap P."/>
            <person name="Glockner G."/>
        </authorList>
    </citation>
    <scope>NUCLEOTIDE SEQUENCE [LARGE SCALE GENOMIC DNA]</scope>
    <source>
        <strain evidence="2 3">Jena</strain>
    </source>
</reference>
<feature type="transmembrane region" description="Helical" evidence="1">
    <location>
        <begin position="177"/>
        <end position="196"/>
    </location>
</feature>
<gene>
    <name evidence="2" type="ORF">PROFUN_03052</name>
</gene>
<keyword evidence="1" id="KW-0812">Transmembrane</keyword>
<dbReference type="InParanoid" id="A0A2P6NQ38"/>
<feature type="transmembrane region" description="Helical" evidence="1">
    <location>
        <begin position="80"/>
        <end position="102"/>
    </location>
</feature>
<accession>A0A2P6NQ38</accession>
<feature type="transmembrane region" description="Helical" evidence="1">
    <location>
        <begin position="136"/>
        <end position="156"/>
    </location>
</feature>
<comment type="caution">
    <text evidence="2">The sequence shown here is derived from an EMBL/GenBank/DDBJ whole genome shotgun (WGS) entry which is preliminary data.</text>
</comment>
<dbReference type="AlphaFoldDB" id="A0A2P6NQ38"/>
<organism evidence="2 3">
    <name type="scientific">Planoprotostelium fungivorum</name>
    <dbReference type="NCBI Taxonomy" id="1890364"/>
    <lineage>
        <taxon>Eukaryota</taxon>
        <taxon>Amoebozoa</taxon>
        <taxon>Evosea</taxon>
        <taxon>Variosea</taxon>
        <taxon>Cavosteliida</taxon>
        <taxon>Cavosteliaceae</taxon>
        <taxon>Planoprotostelium</taxon>
    </lineage>
</organism>
<sequence length="623" mass="71970">MAGAAAAASIWSSDESLSPFARANITIGGKPHLTPRSAATYILEHGTKEIDQELEESERSEKVDPFKQQRKPPFKLPKKTWFAIVAIPLISWVMMFLCFGFDKLTERVAQNRYTIVDMVKTAFNPDIDQGRGVIEAVLNTMSVIFGILITVIGIILQLSASRFTSHVTSLFFKDLKITLALSYIIFCNAFGFWVYLSIGNNYVPRASIVLSLSMVVSHLVLLFPFLAYLFYFLEPDKVVTMIMDSGLRAAADCMNEHGRDIDKQQVKATMAVEHLMDAANGALKKKDKNITAEIVDALCSYVIHYGNLKKNMFPYWYRVPQWVRQSPDFLTLSDAAIEDLKERKTWMEWKILRQYQMLFGESLKYMKELCYHISMDTRIMGQCAAERMDLPVLDLAIKFFNTYLRASINNKDIRTVYNVLFQYRKLGEYVIQYGREMSSENAKEENELETRAVKIAKFLRYYSFVSLTMNLLFLVEVISHDIRVLCETAFLIKSLLRIFLTVDDGSEGVDEKAMTGIRKAQIILATTYLSKGHEEHARKVYEDFPNESHKRLWHFSQELLNITQREFWEVSERGTNFTFMTNEQKAWIPEFLSWFKNYTPDKDGLDPGERKSFHRNQALLNFE</sequence>